<name>A0A6D2IDK0_9BRAS</name>
<comment type="caution">
    <text evidence="2">The sequence shown here is derived from an EMBL/GenBank/DDBJ whole genome shotgun (WGS) entry which is preliminary data.</text>
</comment>
<feature type="domain" description="NB-ARC" evidence="1">
    <location>
        <begin position="112"/>
        <end position="187"/>
    </location>
</feature>
<dbReference type="EMBL" id="CACVBM020000865">
    <property type="protein sequence ID" value="CAA7024089.1"/>
    <property type="molecule type" value="Genomic_DNA"/>
</dbReference>
<dbReference type="Proteomes" id="UP000467841">
    <property type="component" value="Unassembled WGS sequence"/>
</dbReference>
<evidence type="ECO:0000259" key="1">
    <source>
        <dbReference type="Pfam" id="PF00931"/>
    </source>
</evidence>
<organism evidence="2 3">
    <name type="scientific">Microthlaspi erraticum</name>
    <dbReference type="NCBI Taxonomy" id="1685480"/>
    <lineage>
        <taxon>Eukaryota</taxon>
        <taxon>Viridiplantae</taxon>
        <taxon>Streptophyta</taxon>
        <taxon>Embryophyta</taxon>
        <taxon>Tracheophyta</taxon>
        <taxon>Spermatophyta</taxon>
        <taxon>Magnoliopsida</taxon>
        <taxon>eudicotyledons</taxon>
        <taxon>Gunneridae</taxon>
        <taxon>Pentapetalae</taxon>
        <taxon>rosids</taxon>
        <taxon>malvids</taxon>
        <taxon>Brassicales</taxon>
        <taxon>Brassicaceae</taxon>
        <taxon>Coluteocarpeae</taxon>
        <taxon>Microthlaspi</taxon>
    </lineage>
</organism>
<dbReference type="SUPFAM" id="SSF52540">
    <property type="entry name" value="P-loop containing nucleoside triphosphate hydrolases"/>
    <property type="match status" value="1"/>
</dbReference>
<dbReference type="Gene3D" id="3.40.50.300">
    <property type="entry name" value="P-loop containing nucleotide triphosphate hydrolases"/>
    <property type="match status" value="1"/>
</dbReference>
<dbReference type="PANTHER" id="PTHR19338">
    <property type="entry name" value="TRANSLOCASE OF INNER MITOCHONDRIAL MEMBRANE 13 HOMOLOG"/>
    <property type="match status" value="1"/>
</dbReference>
<dbReference type="PANTHER" id="PTHR19338:SF73">
    <property type="entry name" value="DISEASE RESISTANCE PROTEIN RGA2-LIKE"/>
    <property type="match status" value="1"/>
</dbReference>
<proteinExistence type="predicted"/>
<dbReference type="Pfam" id="PF00931">
    <property type="entry name" value="NB-ARC"/>
    <property type="match status" value="1"/>
</dbReference>
<dbReference type="GO" id="GO:0043531">
    <property type="term" value="F:ADP binding"/>
    <property type="evidence" value="ECO:0007669"/>
    <property type="project" value="InterPro"/>
</dbReference>
<dbReference type="OrthoDB" id="1111037at2759"/>
<dbReference type="AlphaFoldDB" id="A0A6D2IDK0"/>
<evidence type="ECO:0000313" key="2">
    <source>
        <dbReference type="EMBL" id="CAA7024089.1"/>
    </source>
</evidence>
<sequence>MVRNFVEVIKEIICDAEEILETFVLKDEIGKNGGIKKVIRRLPCIIPQRREIALEIGSLNKRISKVTRDMQSFGVLVQHIIAHSKDSQPHQERQEFAIYSESNLVGLEGNVKNLVDEDNVQVVSISGMSGLGKTTLGREVFNHDMVRNKFDGLTWVCVSQEFTRKSVCQTILGTLIPSGEEDKIMKMTEDLPIVGNI</sequence>
<evidence type="ECO:0000313" key="3">
    <source>
        <dbReference type="Proteomes" id="UP000467841"/>
    </source>
</evidence>
<dbReference type="InterPro" id="IPR027417">
    <property type="entry name" value="P-loop_NTPase"/>
</dbReference>
<protein>
    <recommendedName>
        <fullName evidence="1">NB-ARC domain-containing protein</fullName>
    </recommendedName>
</protein>
<reference evidence="2" key="1">
    <citation type="submission" date="2020-01" db="EMBL/GenBank/DDBJ databases">
        <authorList>
            <person name="Mishra B."/>
        </authorList>
    </citation>
    <scope>NUCLEOTIDE SEQUENCE [LARGE SCALE GENOMIC DNA]</scope>
</reference>
<dbReference type="InterPro" id="IPR002182">
    <property type="entry name" value="NB-ARC"/>
</dbReference>
<keyword evidence="3" id="KW-1185">Reference proteome</keyword>
<gene>
    <name evidence="2" type="ORF">MERR_LOCUS11324</name>
</gene>
<accession>A0A6D2IDK0</accession>